<evidence type="ECO:0000313" key="2">
    <source>
        <dbReference type="Proteomes" id="UP001082703"/>
    </source>
</evidence>
<name>A0ABT4BQ65_9FIRM</name>
<dbReference type="EMBL" id="JAPOHA010000002">
    <property type="protein sequence ID" value="MCY1713032.1"/>
    <property type="molecule type" value="Genomic_DNA"/>
</dbReference>
<dbReference type="InterPro" id="IPR013367">
    <property type="entry name" value="Flagellar_put"/>
</dbReference>
<dbReference type="NCBIfam" id="TIGR02530">
    <property type="entry name" value="flg_new"/>
    <property type="match status" value="1"/>
</dbReference>
<gene>
    <name evidence="1" type="ORF">OUY18_02025</name>
</gene>
<dbReference type="Pfam" id="PF12611">
    <property type="entry name" value="Flagellar_put"/>
    <property type="match status" value="1"/>
</dbReference>
<protein>
    <submittedName>
        <fullName evidence="1">Flagellar operon protein</fullName>
    </submittedName>
</protein>
<comment type="caution">
    <text evidence="1">The sequence shown here is derived from an EMBL/GenBank/DDBJ whole genome shotgun (WGS) entry which is preliminary data.</text>
</comment>
<accession>A0ABT4BQ65</accession>
<dbReference type="RefSeq" id="WP_268057044.1">
    <property type="nucleotide sequence ID" value="NZ_JAPOHA010000002.1"/>
</dbReference>
<keyword evidence="1" id="KW-0966">Cell projection</keyword>
<keyword evidence="2" id="KW-1185">Reference proteome</keyword>
<proteinExistence type="predicted"/>
<keyword evidence="1" id="KW-0969">Cilium</keyword>
<sequence>MDDIQFKKSYSAFINPNYAVTPAQKGQASEKPNPAESEFGKIFQKTLEQNQQLTFSKHALQRMDSRNIPVSGQLVSQINSAVEKAKAKGIKDALILNGQTAFIVNIPSSTVVTTMSGQEMTDNIFTNIDGAVIL</sequence>
<dbReference type="Proteomes" id="UP001082703">
    <property type="component" value="Unassembled WGS sequence"/>
</dbReference>
<organism evidence="1 2">
    <name type="scientific">Caproiciproducens galactitolivorans</name>
    <dbReference type="NCBI Taxonomy" id="642589"/>
    <lineage>
        <taxon>Bacteria</taxon>
        <taxon>Bacillati</taxon>
        <taxon>Bacillota</taxon>
        <taxon>Clostridia</taxon>
        <taxon>Eubacteriales</taxon>
        <taxon>Acutalibacteraceae</taxon>
        <taxon>Caproiciproducens</taxon>
    </lineage>
</organism>
<evidence type="ECO:0000313" key="1">
    <source>
        <dbReference type="EMBL" id="MCY1713032.1"/>
    </source>
</evidence>
<reference evidence="1 2" key="1">
    <citation type="submission" date="2022-11" db="EMBL/GenBank/DDBJ databases">
        <authorList>
            <person name="Caiyu Z."/>
        </authorList>
    </citation>
    <scope>NUCLEOTIDE SEQUENCE [LARGE SCALE GENOMIC DNA]</scope>
    <source>
        <strain evidence="1 2">YR-4</strain>
    </source>
</reference>
<keyword evidence="1" id="KW-0282">Flagellum</keyword>